<dbReference type="Proteomes" id="UP000551758">
    <property type="component" value="Unassembled WGS sequence"/>
</dbReference>
<dbReference type="PANTHER" id="PTHR13806:SF46">
    <property type="entry name" value="FLOTILLIN-1-RELATED"/>
    <property type="match status" value="1"/>
</dbReference>
<proteinExistence type="inferred from homology"/>
<dbReference type="GO" id="GO:0005768">
    <property type="term" value="C:endosome"/>
    <property type="evidence" value="ECO:0007669"/>
    <property type="project" value="UniProtKB-SubCell"/>
</dbReference>
<dbReference type="GO" id="GO:0070528">
    <property type="term" value="P:protein kinase C signaling"/>
    <property type="evidence" value="ECO:0007669"/>
    <property type="project" value="TreeGrafter"/>
</dbReference>
<dbReference type="GO" id="GO:0002090">
    <property type="term" value="P:regulation of receptor internalization"/>
    <property type="evidence" value="ECO:0007669"/>
    <property type="project" value="TreeGrafter"/>
</dbReference>
<comment type="similarity">
    <text evidence="1">Belongs to the band 7/mec-2 family. Flotillin subfamily.</text>
</comment>
<dbReference type="GO" id="GO:0045807">
    <property type="term" value="P:positive regulation of endocytosis"/>
    <property type="evidence" value="ECO:0007669"/>
    <property type="project" value="TreeGrafter"/>
</dbReference>
<dbReference type="InterPro" id="IPR027705">
    <property type="entry name" value="Flotillin_fam"/>
</dbReference>
<protein>
    <recommendedName>
        <fullName evidence="1">Flotillin</fullName>
    </recommendedName>
</protein>
<name>A0A7J7EXB3_DICBM</name>
<reference evidence="2 3" key="1">
    <citation type="journal article" date="2020" name="Mol. Biol. Evol.">
        <title>Interspecific Gene Flow and the Evolution of Specialization in Black and White Rhinoceros.</title>
        <authorList>
            <person name="Moodley Y."/>
            <person name="Westbury M.V."/>
            <person name="Russo I.M."/>
            <person name="Gopalakrishnan S."/>
            <person name="Rakotoarivelo A."/>
            <person name="Olsen R.A."/>
            <person name="Prost S."/>
            <person name="Tunstall T."/>
            <person name="Ryder O.A."/>
            <person name="Dalen L."/>
            <person name="Bruford M.W."/>
        </authorList>
    </citation>
    <scope>NUCLEOTIDE SEQUENCE [LARGE SCALE GENOMIC DNA]</scope>
    <source>
        <strain evidence="2">SBR-YM</strain>
        <tissue evidence="2">Skin</tissue>
    </source>
</reference>
<dbReference type="PANTHER" id="PTHR13806">
    <property type="entry name" value="FLOTILLIN-RELATED"/>
    <property type="match status" value="1"/>
</dbReference>
<keyword evidence="3" id="KW-1185">Reference proteome</keyword>
<gene>
    <name evidence="2" type="ORF">HPG69_009685</name>
</gene>
<keyword evidence="1" id="KW-0472">Membrane</keyword>
<comment type="subcellular location">
    <subcellularLocation>
        <location evidence="1">Membrane</location>
    </subcellularLocation>
    <subcellularLocation>
        <location evidence="1">Endosome</location>
    </subcellularLocation>
</comment>
<sequence length="91" mass="10116">MNPLLILQPTRVVSHALKGIHDDEDYFHSLGKAPTAQVQKDAGIGEAEAKRDAGIHEAKAKQEKVSARYLSEIEMTNVQRDEELKKAAYDT</sequence>
<dbReference type="AlphaFoldDB" id="A0A7J7EXB3"/>
<comment type="subunit">
    <text evidence="1">Heterooligomeric complex.</text>
</comment>
<evidence type="ECO:0000256" key="1">
    <source>
        <dbReference type="RuleBase" id="RU366054"/>
    </source>
</evidence>
<evidence type="ECO:0000313" key="3">
    <source>
        <dbReference type="Proteomes" id="UP000551758"/>
    </source>
</evidence>
<dbReference type="EMBL" id="JACDTQ010002022">
    <property type="protein sequence ID" value="KAF5920435.1"/>
    <property type="molecule type" value="Genomic_DNA"/>
</dbReference>
<dbReference type="GO" id="GO:2000049">
    <property type="term" value="P:positive regulation of cell-cell adhesion mediated by cadherin"/>
    <property type="evidence" value="ECO:0007669"/>
    <property type="project" value="TreeGrafter"/>
</dbReference>
<dbReference type="GO" id="GO:0002020">
    <property type="term" value="F:protease binding"/>
    <property type="evidence" value="ECO:0007669"/>
    <property type="project" value="TreeGrafter"/>
</dbReference>
<dbReference type="GO" id="GO:0016600">
    <property type="term" value="C:flotillin complex"/>
    <property type="evidence" value="ECO:0007669"/>
    <property type="project" value="TreeGrafter"/>
</dbReference>
<organism evidence="2 3">
    <name type="scientific">Diceros bicornis minor</name>
    <name type="common">South-central black rhinoceros</name>
    <dbReference type="NCBI Taxonomy" id="77932"/>
    <lineage>
        <taxon>Eukaryota</taxon>
        <taxon>Metazoa</taxon>
        <taxon>Chordata</taxon>
        <taxon>Craniata</taxon>
        <taxon>Vertebrata</taxon>
        <taxon>Euteleostomi</taxon>
        <taxon>Mammalia</taxon>
        <taxon>Eutheria</taxon>
        <taxon>Laurasiatheria</taxon>
        <taxon>Perissodactyla</taxon>
        <taxon>Rhinocerotidae</taxon>
        <taxon>Diceros</taxon>
    </lineage>
</organism>
<comment type="caution">
    <text evidence="2">The sequence shown here is derived from an EMBL/GenBank/DDBJ whole genome shotgun (WGS) entry which is preliminary data.</text>
</comment>
<dbReference type="GO" id="GO:1901890">
    <property type="term" value="P:positive regulation of cell junction assembly"/>
    <property type="evidence" value="ECO:0007669"/>
    <property type="project" value="TreeGrafter"/>
</dbReference>
<evidence type="ECO:0000313" key="2">
    <source>
        <dbReference type="EMBL" id="KAF5920435.1"/>
    </source>
</evidence>
<accession>A0A7J7EXB3</accession>
<dbReference type="GO" id="GO:0072659">
    <property type="term" value="P:protein localization to plasma membrane"/>
    <property type="evidence" value="ECO:0007669"/>
    <property type="project" value="TreeGrafter"/>
</dbReference>